<dbReference type="GO" id="GO:0000270">
    <property type="term" value="P:peptidoglycan metabolic process"/>
    <property type="evidence" value="ECO:0007669"/>
    <property type="project" value="InterPro"/>
</dbReference>
<keyword evidence="4" id="KW-0472">Membrane</keyword>
<dbReference type="PROSITE" id="PS00922">
    <property type="entry name" value="TRANSGLYCOSYLASE"/>
    <property type="match status" value="1"/>
</dbReference>
<name>A0A098SAM3_9BACT</name>
<dbReference type="Proteomes" id="UP000029736">
    <property type="component" value="Unassembled WGS sequence"/>
</dbReference>
<dbReference type="GO" id="GO:0008933">
    <property type="term" value="F:peptidoglycan lytic transglycosylase activity"/>
    <property type="evidence" value="ECO:0007669"/>
    <property type="project" value="InterPro"/>
</dbReference>
<dbReference type="EMBL" id="JPOS01000004">
    <property type="protein sequence ID" value="KGE89584.1"/>
    <property type="molecule type" value="Genomic_DNA"/>
</dbReference>
<dbReference type="RefSeq" id="WP_044216122.1">
    <property type="nucleotide sequence ID" value="NZ_JBKAGJ010000005.1"/>
</dbReference>
<reference evidence="6 7" key="1">
    <citation type="journal article" date="2014" name="Int. J. Syst. Evol. Microbiol.">
        <title>Phaeodactylibacter xiamenensis gen. nov., sp. nov., a member of the family Saprospiraceae isolated from the marine alga Phaeodactylum tricornutum.</title>
        <authorList>
            <person name="Chen Z.Jr."/>
            <person name="Lei X."/>
            <person name="Lai Q."/>
            <person name="Li Y."/>
            <person name="Zhang B."/>
            <person name="Zhang J."/>
            <person name="Zhang H."/>
            <person name="Yang L."/>
            <person name="Zheng W."/>
            <person name="Tian Y."/>
            <person name="Yu Z."/>
            <person name="Xu H.Jr."/>
            <person name="Zheng T."/>
        </authorList>
    </citation>
    <scope>NUCLEOTIDE SEQUENCE [LARGE SCALE GENOMIC DNA]</scope>
    <source>
        <strain evidence="6 7">KD52</strain>
    </source>
</reference>
<dbReference type="Pfam" id="PF01464">
    <property type="entry name" value="SLT"/>
    <property type="match status" value="1"/>
</dbReference>
<evidence type="ECO:0000256" key="3">
    <source>
        <dbReference type="ARBA" id="ARBA00022729"/>
    </source>
</evidence>
<keyword evidence="3" id="KW-0732">Signal</keyword>
<dbReference type="SMART" id="SM00062">
    <property type="entry name" value="PBPb"/>
    <property type="match status" value="1"/>
</dbReference>
<dbReference type="Pfam" id="PF00497">
    <property type="entry name" value="SBP_bac_3"/>
    <property type="match status" value="1"/>
</dbReference>
<dbReference type="SUPFAM" id="SSF53955">
    <property type="entry name" value="Lysozyme-like"/>
    <property type="match status" value="1"/>
</dbReference>
<comment type="subcellular location">
    <subcellularLocation>
        <location evidence="1">Cell outer membrane</location>
        <topology evidence="1">Peripheral membrane protein</topology>
    </subcellularLocation>
</comment>
<dbReference type="GO" id="GO:0009279">
    <property type="term" value="C:cell outer membrane"/>
    <property type="evidence" value="ECO:0007669"/>
    <property type="project" value="UniProtKB-SubCell"/>
</dbReference>
<evidence type="ECO:0000256" key="1">
    <source>
        <dbReference type="ARBA" id="ARBA00004339"/>
    </source>
</evidence>
<proteinExistence type="inferred from homology"/>
<dbReference type="AlphaFoldDB" id="A0A098SAM3"/>
<dbReference type="InterPro" id="IPR023346">
    <property type="entry name" value="Lysozyme-like_dom_sf"/>
</dbReference>
<evidence type="ECO:0000313" key="7">
    <source>
        <dbReference type="Proteomes" id="UP000029736"/>
    </source>
</evidence>
<organism evidence="6 7">
    <name type="scientific">Phaeodactylibacter xiamenensis</name>
    <dbReference type="NCBI Taxonomy" id="1524460"/>
    <lineage>
        <taxon>Bacteria</taxon>
        <taxon>Pseudomonadati</taxon>
        <taxon>Bacteroidota</taxon>
        <taxon>Saprospiria</taxon>
        <taxon>Saprospirales</taxon>
        <taxon>Haliscomenobacteraceae</taxon>
        <taxon>Phaeodactylibacter</taxon>
    </lineage>
</organism>
<dbReference type="InterPro" id="IPR001638">
    <property type="entry name" value="Solute-binding_3/MltF_N"/>
</dbReference>
<dbReference type="OrthoDB" id="9815002at2"/>
<dbReference type="Gene3D" id="1.10.530.10">
    <property type="match status" value="1"/>
</dbReference>
<sequence length="480" mass="55605">MQRLIFATLFLCLLFATCSPEEQVQAVNPDAAFPMVDRDLENIQESGVLRAITVYSETSYFLYRGQPMGFEYELLTRLADHLGVRLEIVPAHDLDELINMLNRGEGDLIAHGLTITKPRKQYIDFTNYLYLTKQVLVQRKPENWRNWKLHEIERTLVSDPIELIEDTVSVRLASAYHDRLKNLEQEIGGDIYIDTVSGDLSTGRIIKKVVEGELDYTVADDNIAEINSAYYPILDVSTPISFSQRAAWAVRKNAPNLRQALNTWIEEMRQKTDYYVIYNKYFENERAFRARIESDFFSEAGGKISRYDSIVKQFADSINWDWRFLSALIYQESQFNPSATSWAKAKGLMQLMPATARELGVSDRTNPEDNLEAGTVYLEELYNRWESIPDSVQRVKFALASYNCGYQHVVDAQDLAEKYGKDPGVWDEQVEVFVKRLSYPKYYNDPVVDYGYVRGIEPVTYVDQIFERFEHYQQLIPEES</sequence>
<evidence type="ECO:0000256" key="4">
    <source>
        <dbReference type="ARBA" id="ARBA00023237"/>
    </source>
</evidence>
<protein>
    <submittedName>
        <fullName evidence="6">Lytic transglycosylase</fullName>
    </submittedName>
</protein>
<keyword evidence="4" id="KW-0998">Cell outer membrane</keyword>
<dbReference type="InterPro" id="IPR000189">
    <property type="entry name" value="Transglyc_AS"/>
</dbReference>
<accession>A0A098SAM3</accession>
<evidence type="ECO:0000256" key="2">
    <source>
        <dbReference type="ARBA" id="ARBA00007734"/>
    </source>
</evidence>
<gene>
    <name evidence="6" type="ORF">IX84_02085</name>
</gene>
<dbReference type="STRING" id="1524460.IX84_02085"/>
<dbReference type="CDD" id="cd13403">
    <property type="entry name" value="MLTF-like"/>
    <property type="match status" value="1"/>
</dbReference>
<keyword evidence="7" id="KW-1185">Reference proteome</keyword>
<dbReference type="SUPFAM" id="SSF53850">
    <property type="entry name" value="Periplasmic binding protein-like II"/>
    <property type="match status" value="1"/>
</dbReference>
<dbReference type="PANTHER" id="PTHR35936">
    <property type="entry name" value="MEMBRANE-BOUND LYTIC MUREIN TRANSGLYCOSYLASE F"/>
    <property type="match status" value="1"/>
</dbReference>
<dbReference type="Gene3D" id="3.40.190.10">
    <property type="entry name" value="Periplasmic binding protein-like II"/>
    <property type="match status" value="2"/>
</dbReference>
<dbReference type="InterPro" id="IPR008258">
    <property type="entry name" value="Transglycosylase_SLT_dom_1"/>
</dbReference>
<evidence type="ECO:0000313" key="6">
    <source>
        <dbReference type="EMBL" id="KGE89584.1"/>
    </source>
</evidence>
<feature type="domain" description="Solute-binding protein family 3/N-terminal" evidence="5">
    <location>
        <begin position="51"/>
        <end position="285"/>
    </location>
</feature>
<dbReference type="CDD" id="cd01009">
    <property type="entry name" value="PBP2_YfhD_N"/>
    <property type="match status" value="1"/>
</dbReference>
<comment type="similarity">
    <text evidence="2">Belongs to the transglycosylase Slt family.</text>
</comment>
<comment type="caution">
    <text evidence="6">The sequence shown here is derived from an EMBL/GenBank/DDBJ whole genome shotgun (WGS) entry which is preliminary data.</text>
</comment>
<evidence type="ECO:0000259" key="5">
    <source>
        <dbReference type="SMART" id="SM00062"/>
    </source>
</evidence>